<reference evidence="2 3" key="2">
    <citation type="submission" date="2019-03" db="EMBL/GenBank/DDBJ databases">
        <title>Genomic Encyclopedia of Type Strains, Phase IV (KMG-IV): sequencing the most valuable type-strain genomes for metagenomic binning, comparative biology and taxonomic classification.</title>
        <authorList>
            <person name="Goeker M."/>
        </authorList>
    </citation>
    <scope>NUCLEOTIDE SEQUENCE [LARGE SCALE GENOMIC DNA]</scope>
    <source>
        <strain evidence="2 3">DSM 103426</strain>
    </source>
</reference>
<evidence type="ECO:0000313" key="1">
    <source>
        <dbReference type="EMBL" id="GBU06074.1"/>
    </source>
</evidence>
<dbReference type="RefSeq" id="WP_242990184.1">
    <property type="nucleotide sequence ID" value="NZ_BHEO01000008.1"/>
</dbReference>
<evidence type="ECO:0000313" key="4">
    <source>
        <dbReference type="Proteomes" id="UP000702954"/>
    </source>
</evidence>
<proteinExistence type="predicted"/>
<accession>A0A4R3JD62</accession>
<gene>
    <name evidence="2" type="ORF">EDD74_1272</name>
    <name evidence="1" type="ORF">FAEUMB_26150</name>
</gene>
<evidence type="ECO:0000313" key="3">
    <source>
        <dbReference type="Proteomes" id="UP000294613"/>
    </source>
</evidence>
<dbReference type="EMBL" id="BHEO01000008">
    <property type="protein sequence ID" value="GBU06074.1"/>
    <property type="molecule type" value="Genomic_DNA"/>
</dbReference>
<reference evidence="1 4" key="1">
    <citation type="journal article" date="2018" name="Int. J. Syst. Evol. Microbiol.">
        <title>Draft Genome Sequence of Faecalimonas umbilicata JCM 30896T, an Acetate-Producing Bacterium Isolated from Human Feces.</title>
        <authorList>
            <person name="Sakamoto M."/>
            <person name="Ikeyama N."/>
            <person name="Yuki M."/>
            <person name="Ohkuma M."/>
        </authorList>
    </citation>
    <scope>NUCLEOTIDE SEQUENCE [LARGE SCALE GENOMIC DNA]</scope>
    <source>
        <strain evidence="1 4">EGH7</strain>
    </source>
</reference>
<dbReference type="AlphaFoldDB" id="A0A4R3JD62"/>
<sequence>MKKVEWNKEFPISGYDRETSSFQLADGDYLQMYQIISKDLINSDADEIEMDCFQWAKFYKTYWRDMEIVSMMFPCNTSKQQEYWKERLRQNQNPLFIDMLNRNIEELIFREKHTNRKEFYLFLFAESKAELAEMEHLINSTLGLAKIRQAKMGLVKEIPEEKKLQILFKLANKNSKIF</sequence>
<name>A0A4R3JD62_9FIRM</name>
<keyword evidence="4" id="KW-1185">Reference proteome</keyword>
<organism evidence="2 3">
    <name type="scientific">Faecalimonas umbilicata</name>
    <dbReference type="NCBI Taxonomy" id="1912855"/>
    <lineage>
        <taxon>Bacteria</taxon>
        <taxon>Bacillati</taxon>
        <taxon>Bacillota</taxon>
        <taxon>Clostridia</taxon>
        <taxon>Lachnospirales</taxon>
        <taxon>Lachnospiraceae</taxon>
        <taxon>Faecalimonas</taxon>
    </lineage>
</organism>
<comment type="caution">
    <text evidence="2">The sequence shown here is derived from an EMBL/GenBank/DDBJ whole genome shotgun (WGS) entry which is preliminary data.</text>
</comment>
<dbReference type="Proteomes" id="UP000294613">
    <property type="component" value="Unassembled WGS sequence"/>
</dbReference>
<protein>
    <submittedName>
        <fullName evidence="2">Uncharacterized protein</fullName>
    </submittedName>
</protein>
<dbReference type="Proteomes" id="UP000702954">
    <property type="component" value="Unassembled WGS sequence"/>
</dbReference>
<dbReference type="EMBL" id="SLZV01000027">
    <property type="protein sequence ID" value="TCS63928.1"/>
    <property type="molecule type" value="Genomic_DNA"/>
</dbReference>
<evidence type="ECO:0000313" key="2">
    <source>
        <dbReference type="EMBL" id="TCS63928.1"/>
    </source>
</evidence>